<proteinExistence type="predicted"/>
<dbReference type="STRING" id="931089.CDES_04515"/>
<reference evidence="7 8" key="1">
    <citation type="submission" date="2014-08" db="EMBL/GenBank/DDBJ databases">
        <title>Complete genome sequence of Corynebacterium deserti GIMN1.010 (=DSM 45689), isolated from desert sand in western China.</title>
        <authorList>
            <person name="Ruckert C."/>
            <person name="Albersmeier A."/>
            <person name="Kalinowski J."/>
        </authorList>
    </citation>
    <scope>NUCLEOTIDE SEQUENCE [LARGE SCALE GENOMIC DNA]</scope>
    <source>
        <strain evidence="7 8">GIMN1.010</strain>
    </source>
</reference>
<dbReference type="SUPFAM" id="SSF53613">
    <property type="entry name" value="Ribokinase-like"/>
    <property type="match status" value="1"/>
</dbReference>
<evidence type="ECO:0000256" key="1">
    <source>
        <dbReference type="ARBA" id="ARBA00012104"/>
    </source>
</evidence>
<evidence type="ECO:0000313" key="7">
    <source>
        <dbReference type="EMBL" id="ALC05348.1"/>
    </source>
</evidence>
<evidence type="ECO:0000256" key="4">
    <source>
        <dbReference type="ARBA" id="ARBA00022777"/>
    </source>
</evidence>
<dbReference type="GO" id="GO:0005524">
    <property type="term" value="F:ATP binding"/>
    <property type="evidence" value="ECO:0007669"/>
    <property type="project" value="UniProtKB-KW"/>
</dbReference>
<dbReference type="PANTHER" id="PTHR10534">
    <property type="entry name" value="PYRIDOXAL KINASE"/>
    <property type="match status" value="1"/>
</dbReference>
<accession>A0A0M5IQX1</accession>
<keyword evidence="2 7" id="KW-0808">Transferase</keyword>
<dbReference type="GO" id="GO:0008478">
    <property type="term" value="F:pyridoxal kinase activity"/>
    <property type="evidence" value="ECO:0007669"/>
    <property type="project" value="UniProtKB-EC"/>
</dbReference>
<sequence length="261" mass="28036">MTDMVAVLAQRAMLEMDQRHADVVMIGSQVAFGSVGISAALPIMYGEGVRAVAVPTVVLSSMPRYAASHRQAMSDEWLRLALDDLLDLGIIDEVSTVMTGYFASASQVEIVVAWLRRIRESHPHIRIVVDPIMGDRDVGIYVPAEIAHALIHELLPLATGIVPNAFEFAHITGGADIVASARSLIGECGEWVIITSARESDTTTTLIITRDDVQEVSTASVDTQVKGAGDVFAAVLVAALHKKQTLFDATTYAQTTVRGLL</sequence>
<dbReference type="Gene3D" id="3.40.1190.20">
    <property type="match status" value="1"/>
</dbReference>
<dbReference type="InterPro" id="IPR004625">
    <property type="entry name" value="PyrdxlKinase"/>
</dbReference>
<evidence type="ECO:0000313" key="8">
    <source>
        <dbReference type="Proteomes" id="UP000068067"/>
    </source>
</evidence>
<protein>
    <recommendedName>
        <fullName evidence="1">pyridoxal kinase</fullName>
        <ecNumber evidence="1">2.7.1.35</ecNumber>
    </recommendedName>
</protein>
<dbReference type="GO" id="GO:0008902">
    <property type="term" value="F:hydroxymethylpyrimidine kinase activity"/>
    <property type="evidence" value="ECO:0007669"/>
    <property type="project" value="TreeGrafter"/>
</dbReference>
<dbReference type="AlphaFoldDB" id="A0A0M5IQX1"/>
<evidence type="ECO:0000256" key="5">
    <source>
        <dbReference type="ARBA" id="ARBA00022840"/>
    </source>
</evidence>
<gene>
    <name evidence="7" type="ORF">CDES_04515</name>
</gene>
<keyword evidence="3" id="KW-0547">Nucleotide-binding</keyword>
<dbReference type="GO" id="GO:0005829">
    <property type="term" value="C:cytosol"/>
    <property type="evidence" value="ECO:0007669"/>
    <property type="project" value="TreeGrafter"/>
</dbReference>
<dbReference type="PATRIC" id="fig|931089.4.peg.912"/>
<dbReference type="Pfam" id="PF08543">
    <property type="entry name" value="Phos_pyr_kin"/>
    <property type="match status" value="1"/>
</dbReference>
<name>A0A0M5IQX1_9CORY</name>
<dbReference type="GO" id="GO:0009443">
    <property type="term" value="P:pyridoxal 5'-phosphate salvage"/>
    <property type="evidence" value="ECO:0007669"/>
    <property type="project" value="InterPro"/>
</dbReference>
<dbReference type="PANTHER" id="PTHR10534:SF15">
    <property type="entry name" value="PYRIDOXINE_PYRIDOXAL_PYRIDOXAMINE KINASE"/>
    <property type="match status" value="1"/>
</dbReference>
<feature type="domain" description="Pyridoxamine kinase/Phosphomethylpyrimidine kinase" evidence="6">
    <location>
        <begin position="33"/>
        <end position="258"/>
    </location>
</feature>
<dbReference type="KEGG" id="cdx:CDES_04515"/>
<keyword evidence="5" id="KW-0067">ATP-binding</keyword>
<evidence type="ECO:0000259" key="6">
    <source>
        <dbReference type="Pfam" id="PF08543"/>
    </source>
</evidence>
<dbReference type="InterPro" id="IPR013749">
    <property type="entry name" value="PM/HMP-P_kinase-1"/>
</dbReference>
<dbReference type="EMBL" id="CP009220">
    <property type="protein sequence ID" value="ALC05348.1"/>
    <property type="molecule type" value="Genomic_DNA"/>
</dbReference>
<dbReference type="Proteomes" id="UP000068067">
    <property type="component" value="Chromosome"/>
</dbReference>
<evidence type="ECO:0000256" key="2">
    <source>
        <dbReference type="ARBA" id="ARBA00022679"/>
    </source>
</evidence>
<evidence type="ECO:0000256" key="3">
    <source>
        <dbReference type="ARBA" id="ARBA00022741"/>
    </source>
</evidence>
<dbReference type="EC" id="2.7.1.35" evidence="1"/>
<dbReference type="InterPro" id="IPR029056">
    <property type="entry name" value="Ribokinase-like"/>
</dbReference>
<keyword evidence="8" id="KW-1185">Reference proteome</keyword>
<keyword evidence="4 7" id="KW-0418">Kinase</keyword>
<organism evidence="7 8">
    <name type="scientific">Corynebacterium deserti GIMN1.010</name>
    <dbReference type="NCBI Taxonomy" id="931089"/>
    <lineage>
        <taxon>Bacteria</taxon>
        <taxon>Bacillati</taxon>
        <taxon>Actinomycetota</taxon>
        <taxon>Actinomycetes</taxon>
        <taxon>Mycobacteriales</taxon>
        <taxon>Corynebacteriaceae</taxon>
        <taxon>Corynebacterium</taxon>
    </lineage>
</organism>
<dbReference type="CDD" id="cd01173">
    <property type="entry name" value="pyridoxal_pyridoxamine_kinase"/>
    <property type="match status" value="1"/>
</dbReference>